<evidence type="ECO:0000256" key="2">
    <source>
        <dbReference type="ARBA" id="ARBA00004651"/>
    </source>
</evidence>
<dbReference type="OrthoDB" id="9895009at2759"/>
<keyword evidence="5" id="KW-1003">Cell membrane</keyword>
<protein>
    <submittedName>
        <fullName evidence="11">Claudin-22</fullName>
    </submittedName>
</protein>
<dbReference type="GO" id="GO:0005198">
    <property type="term" value="F:structural molecule activity"/>
    <property type="evidence" value="ECO:0007669"/>
    <property type="project" value="InterPro"/>
</dbReference>
<evidence type="ECO:0000256" key="1">
    <source>
        <dbReference type="ARBA" id="ARBA00004435"/>
    </source>
</evidence>
<feature type="transmembrane region" description="Helical" evidence="10">
    <location>
        <begin position="176"/>
        <end position="195"/>
    </location>
</feature>
<evidence type="ECO:0000256" key="7">
    <source>
        <dbReference type="ARBA" id="ARBA00022949"/>
    </source>
</evidence>
<feature type="transmembrane region" description="Helical" evidence="10">
    <location>
        <begin position="12"/>
        <end position="32"/>
    </location>
</feature>
<evidence type="ECO:0000256" key="5">
    <source>
        <dbReference type="ARBA" id="ARBA00022475"/>
    </source>
</evidence>
<dbReference type="PANTHER" id="PTHR12002">
    <property type="entry name" value="CLAUDIN"/>
    <property type="match status" value="1"/>
</dbReference>
<dbReference type="KEGG" id="tup:102489871"/>
<dbReference type="GO" id="GO:0005923">
    <property type="term" value="C:bicellular tight junction"/>
    <property type="evidence" value="ECO:0007669"/>
    <property type="project" value="UniProtKB-SubCell"/>
</dbReference>
<dbReference type="Gene3D" id="1.20.140.150">
    <property type="match status" value="1"/>
</dbReference>
<comment type="similarity">
    <text evidence="3">Belongs to the claudin family.</text>
</comment>
<dbReference type="EMBL" id="KB364038">
    <property type="protein sequence ID" value="ELV12896.1"/>
    <property type="molecule type" value="Genomic_DNA"/>
</dbReference>
<evidence type="ECO:0000256" key="4">
    <source>
        <dbReference type="ARBA" id="ARBA00022427"/>
    </source>
</evidence>
<feature type="transmembrane region" description="Helical" evidence="10">
    <location>
        <begin position="89"/>
        <end position="108"/>
    </location>
</feature>
<keyword evidence="9 10" id="KW-0472">Membrane</keyword>
<feature type="transmembrane region" description="Helical" evidence="10">
    <location>
        <begin position="129"/>
        <end position="148"/>
    </location>
</feature>
<dbReference type="InterPro" id="IPR006187">
    <property type="entry name" value="Claudin"/>
</dbReference>
<dbReference type="InParanoid" id="L8YER4"/>
<proteinExistence type="inferred from homology"/>
<evidence type="ECO:0000256" key="6">
    <source>
        <dbReference type="ARBA" id="ARBA00022692"/>
    </source>
</evidence>
<evidence type="ECO:0000256" key="8">
    <source>
        <dbReference type="ARBA" id="ARBA00022989"/>
    </source>
</evidence>
<evidence type="ECO:0000313" key="11">
    <source>
        <dbReference type="EMBL" id="ELV12896.1"/>
    </source>
</evidence>
<reference evidence="12" key="2">
    <citation type="journal article" date="2013" name="Nat. Commun.">
        <title>Genome of the Chinese tree shrew.</title>
        <authorList>
            <person name="Fan Y."/>
            <person name="Huang Z.Y."/>
            <person name="Cao C.C."/>
            <person name="Chen C.S."/>
            <person name="Chen Y.X."/>
            <person name="Fan D.D."/>
            <person name="He J."/>
            <person name="Hou H.L."/>
            <person name="Hu L."/>
            <person name="Hu X.T."/>
            <person name="Jiang X.T."/>
            <person name="Lai R."/>
            <person name="Lang Y.S."/>
            <person name="Liang B."/>
            <person name="Liao S.G."/>
            <person name="Mu D."/>
            <person name="Ma Y.Y."/>
            <person name="Niu Y.Y."/>
            <person name="Sun X.Q."/>
            <person name="Xia J.Q."/>
            <person name="Xiao J."/>
            <person name="Xiong Z.Q."/>
            <person name="Xu L."/>
            <person name="Yang L."/>
            <person name="Zhang Y."/>
            <person name="Zhao W."/>
            <person name="Zhao X.D."/>
            <person name="Zheng Y.T."/>
            <person name="Zhou J.M."/>
            <person name="Zhu Y.B."/>
            <person name="Zhang G.J."/>
            <person name="Wang J."/>
            <person name="Yao Y.G."/>
        </authorList>
    </citation>
    <scope>NUCLEOTIDE SEQUENCE [LARGE SCALE GENOMIC DNA]</scope>
</reference>
<dbReference type="InterPro" id="IPR004031">
    <property type="entry name" value="PMP22/EMP/MP20/Claudin"/>
</dbReference>
<evidence type="ECO:0000256" key="3">
    <source>
        <dbReference type="ARBA" id="ARBA00008295"/>
    </source>
</evidence>
<keyword evidence="4" id="KW-0796">Tight junction</keyword>
<keyword evidence="7" id="KW-0965">Cell junction</keyword>
<comment type="subcellular location">
    <subcellularLocation>
        <location evidence="1">Cell junction</location>
        <location evidence="1">Tight junction</location>
    </subcellularLocation>
    <subcellularLocation>
        <location evidence="2">Cell membrane</location>
        <topology evidence="2">Multi-pass membrane protein</topology>
    </subcellularLocation>
</comment>
<evidence type="ECO:0000256" key="10">
    <source>
        <dbReference type="SAM" id="Phobius"/>
    </source>
</evidence>
<dbReference type="Pfam" id="PF13903">
    <property type="entry name" value="Claudin_2"/>
    <property type="match status" value="1"/>
</dbReference>
<name>L8YER4_TUPCH</name>
<accession>L8YER4</accession>
<organism evidence="11 12">
    <name type="scientific">Tupaia chinensis</name>
    <name type="common">Chinese tree shrew</name>
    <name type="synonym">Tupaia belangeri chinensis</name>
    <dbReference type="NCBI Taxonomy" id="246437"/>
    <lineage>
        <taxon>Eukaryota</taxon>
        <taxon>Metazoa</taxon>
        <taxon>Chordata</taxon>
        <taxon>Craniata</taxon>
        <taxon>Vertebrata</taxon>
        <taxon>Euteleostomi</taxon>
        <taxon>Mammalia</taxon>
        <taxon>Eutheria</taxon>
        <taxon>Euarchontoglires</taxon>
        <taxon>Scandentia</taxon>
        <taxon>Tupaiidae</taxon>
        <taxon>Tupaia</taxon>
    </lineage>
</organism>
<keyword evidence="6 10" id="KW-0812">Transmembrane</keyword>
<keyword evidence="12" id="KW-1185">Reference proteome</keyword>
<dbReference type="eggNOG" id="ENOG502S127">
    <property type="taxonomic scope" value="Eukaryota"/>
</dbReference>
<gene>
    <name evidence="11" type="ORF">TREES_T100012552</name>
</gene>
<dbReference type="GO" id="GO:0005886">
    <property type="term" value="C:plasma membrane"/>
    <property type="evidence" value="ECO:0007669"/>
    <property type="project" value="UniProtKB-SubCell"/>
</dbReference>
<dbReference type="AlphaFoldDB" id="L8YER4"/>
<reference evidence="12" key="1">
    <citation type="submission" date="2012-07" db="EMBL/GenBank/DDBJ databases">
        <title>Genome of the Chinese tree shrew, a rising model animal genetically related to primates.</title>
        <authorList>
            <person name="Zhang G."/>
            <person name="Fan Y."/>
            <person name="Yao Y."/>
            <person name="Huang Z."/>
        </authorList>
    </citation>
    <scope>NUCLEOTIDE SEQUENCE [LARGE SCALE GENOMIC DNA]</scope>
</reference>
<dbReference type="Proteomes" id="UP000011518">
    <property type="component" value="Unassembled WGS sequence"/>
</dbReference>
<evidence type="ECO:0000256" key="9">
    <source>
        <dbReference type="ARBA" id="ARBA00023136"/>
    </source>
</evidence>
<keyword evidence="8 10" id="KW-1133">Transmembrane helix</keyword>
<evidence type="ECO:0000313" key="12">
    <source>
        <dbReference type="Proteomes" id="UP000011518"/>
    </source>
</evidence>
<dbReference type="FunCoup" id="L8YER4">
    <property type="interactions" value="231"/>
</dbReference>
<sequence>MTVIVDSTLLQVAGLAVATLGWVLSITSLVLVEWRVWYMESTSPGLACVGMWGVCTYQRSGNSNQVKSCYQYPYHDTFLPLDIRVSQHLLLAANILGLLGKTAIILALRNISMGIRPKNVTCSPFIVPGMLHITSSICITVIVVWNYYSVISMEGIPFPPSYNLPFKPDTQETGSAVLLAALAAFLMLLSGLFYLSYKFPRGNKVHPEV</sequence>